<protein>
    <recommendedName>
        <fullName evidence="2">CBS domain-containing protein</fullName>
    </recommendedName>
</protein>
<dbReference type="Gene3D" id="1.25.60.10">
    <property type="entry name" value="MgtE N-terminal domain-like"/>
    <property type="match status" value="1"/>
</dbReference>
<dbReference type="GO" id="GO:0015095">
    <property type="term" value="F:magnesium ion transmembrane transporter activity"/>
    <property type="evidence" value="ECO:0007669"/>
    <property type="project" value="InterPro"/>
</dbReference>
<dbReference type="SUPFAM" id="SSF158791">
    <property type="entry name" value="MgtE N-terminal domain-like"/>
    <property type="match status" value="1"/>
</dbReference>
<name>A0A2H0WSJ8_9BACT</name>
<organism evidence="3 4">
    <name type="scientific">Candidatus Roizmanbacteria bacterium CG09_land_8_20_14_0_10_41_9</name>
    <dbReference type="NCBI Taxonomy" id="1974850"/>
    <lineage>
        <taxon>Bacteria</taxon>
        <taxon>Candidatus Roizmaniibacteriota</taxon>
    </lineage>
</organism>
<dbReference type="Pfam" id="PF00571">
    <property type="entry name" value="CBS"/>
    <property type="match status" value="2"/>
</dbReference>
<proteinExistence type="predicted"/>
<dbReference type="InterPro" id="IPR027275">
    <property type="entry name" value="PRC-brl_dom"/>
</dbReference>
<dbReference type="PANTHER" id="PTHR43773">
    <property type="entry name" value="MAGNESIUM TRANSPORTER MGTE"/>
    <property type="match status" value="1"/>
</dbReference>
<dbReference type="PROSITE" id="PS51371">
    <property type="entry name" value="CBS"/>
    <property type="match status" value="1"/>
</dbReference>
<dbReference type="InterPro" id="IPR011033">
    <property type="entry name" value="PRC_barrel-like_sf"/>
</dbReference>
<keyword evidence="1" id="KW-0129">CBS domain</keyword>
<dbReference type="SMART" id="SM00116">
    <property type="entry name" value="CBS"/>
    <property type="match status" value="2"/>
</dbReference>
<dbReference type="Proteomes" id="UP000231198">
    <property type="component" value="Unassembled WGS sequence"/>
</dbReference>
<dbReference type="InterPro" id="IPR006669">
    <property type="entry name" value="MgtE_transporter"/>
</dbReference>
<dbReference type="EMBL" id="PEZG01000057">
    <property type="protein sequence ID" value="PIS15634.1"/>
    <property type="molecule type" value="Genomic_DNA"/>
</dbReference>
<evidence type="ECO:0000259" key="2">
    <source>
        <dbReference type="PROSITE" id="PS51371"/>
    </source>
</evidence>
<evidence type="ECO:0000313" key="3">
    <source>
        <dbReference type="EMBL" id="PIS15634.1"/>
    </source>
</evidence>
<dbReference type="CDD" id="cd04606">
    <property type="entry name" value="CBS_pair_Mg_transporter"/>
    <property type="match status" value="1"/>
</dbReference>
<dbReference type="PANTHER" id="PTHR43773:SF1">
    <property type="entry name" value="MAGNESIUM TRANSPORTER MGTE"/>
    <property type="match status" value="1"/>
</dbReference>
<comment type="caution">
    <text evidence="3">The sequence shown here is derived from an EMBL/GenBank/DDBJ whole genome shotgun (WGS) entry which is preliminary data.</text>
</comment>
<dbReference type="InterPro" id="IPR006668">
    <property type="entry name" value="Mg_transptr_MgtE_intracell_dom"/>
</dbReference>
<dbReference type="InterPro" id="IPR038076">
    <property type="entry name" value="MgtE_N_sf"/>
</dbReference>
<dbReference type="Pfam" id="PF05239">
    <property type="entry name" value="PRC"/>
    <property type="match status" value="1"/>
</dbReference>
<sequence length="404" mass="46560">MIYFSELRGKSVFTEDNVYVGKLDDLIFLVSEKPKITKLVILSKTQGDLVIPQEYLKKINTTLVIQKDFNTSELQENELYILRNILDKQIIDLVGHKVVRVNDVAIQDKGELYVAGVDIGLLGVFRQFGMERFLIKSANSFGVKLTPRFLSWADIQPLELARGKVQLRKEEEKLQKMRAEDLADYLEKTNIVNVRKILRILDEKFAAEVIGNLNINYQTSLFKHFSSEKAAKVLSYIDPDEAVDILLTFHKKKRDEILSLMDHDQKKVLKYLLSLPQTPIGDILTTEYVTVYPENTSQEVIHKIKDEAADFASLYHIYVVNKENQIMGVFNLHELLVQNSDIPVYKFMVQNVIVVHLTTSKEIVLKKMLKYKIVALPVIDKERHMIGLVSIDDIMEFIFEKAII</sequence>
<dbReference type="GO" id="GO:0016020">
    <property type="term" value="C:membrane"/>
    <property type="evidence" value="ECO:0007669"/>
    <property type="project" value="InterPro"/>
</dbReference>
<gene>
    <name evidence="3" type="ORF">COT62_02655</name>
</gene>
<dbReference type="InterPro" id="IPR046342">
    <property type="entry name" value="CBS_dom_sf"/>
</dbReference>
<dbReference type="Gene3D" id="2.30.30.240">
    <property type="entry name" value="PRC-barrel domain"/>
    <property type="match status" value="1"/>
</dbReference>
<dbReference type="SUPFAM" id="SSF54631">
    <property type="entry name" value="CBS-domain pair"/>
    <property type="match status" value="1"/>
</dbReference>
<dbReference type="AlphaFoldDB" id="A0A2H0WSJ8"/>
<reference evidence="4" key="1">
    <citation type="submission" date="2017-09" db="EMBL/GenBank/DDBJ databases">
        <title>Depth-based differentiation of microbial function through sediment-hosted aquifers and enrichment of novel symbionts in the deep terrestrial subsurface.</title>
        <authorList>
            <person name="Probst A.J."/>
            <person name="Ladd B."/>
            <person name="Jarett J.K."/>
            <person name="Geller-Mcgrath D.E."/>
            <person name="Sieber C.M.K."/>
            <person name="Emerson J.B."/>
            <person name="Anantharaman K."/>
            <person name="Thomas B.C."/>
            <person name="Malmstrom R."/>
            <person name="Stieglmeier M."/>
            <person name="Klingl A."/>
            <person name="Woyke T."/>
            <person name="Ryan C.M."/>
            <person name="Banfield J.F."/>
        </authorList>
    </citation>
    <scope>NUCLEOTIDE SEQUENCE [LARGE SCALE GENOMIC DNA]</scope>
</reference>
<accession>A0A2H0WSJ8</accession>
<dbReference type="SMART" id="SM00924">
    <property type="entry name" value="MgtE_N"/>
    <property type="match status" value="1"/>
</dbReference>
<feature type="domain" description="CBS" evidence="2">
    <location>
        <begin position="348"/>
        <end position="404"/>
    </location>
</feature>
<dbReference type="InterPro" id="IPR000644">
    <property type="entry name" value="CBS_dom"/>
</dbReference>
<dbReference type="Gene3D" id="3.10.580.10">
    <property type="entry name" value="CBS-domain"/>
    <property type="match status" value="1"/>
</dbReference>
<dbReference type="SUPFAM" id="SSF50346">
    <property type="entry name" value="PRC-barrel domain"/>
    <property type="match status" value="1"/>
</dbReference>
<evidence type="ECO:0000313" key="4">
    <source>
        <dbReference type="Proteomes" id="UP000231198"/>
    </source>
</evidence>
<dbReference type="Pfam" id="PF03448">
    <property type="entry name" value="MgtE_N"/>
    <property type="match status" value="1"/>
</dbReference>
<evidence type="ECO:0000256" key="1">
    <source>
        <dbReference type="PROSITE-ProRule" id="PRU00703"/>
    </source>
</evidence>